<evidence type="ECO:0000256" key="1">
    <source>
        <dbReference type="SAM" id="MobiDB-lite"/>
    </source>
</evidence>
<evidence type="ECO:0000259" key="2">
    <source>
        <dbReference type="Pfam" id="PF03050"/>
    </source>
</evidence>
<comment type="caution">
    <text evidence="3">The sequence shown here is derived from an EMBL/GenBank/DDBJ whole genome shotgun (WGS) entry which is preliminary data.</text>
</comment>
<reference evidence="3 4" key="1">
    <citation type="submission" date="2016-03" db="EMBL/GenBank/DDBJ databases">
        <title>Spore heat resistance.</title>
        <authorList>
            <person name="Boekhorst J."/>
            <person name="Berendsen E.M."/>
            <person name="Wells-Bennik M.H."/>
            <person name="Kuipers O.P."/>
        </authorList>
    </citation>
    <scope>NUCLEOTIDE SEQUENCE [LARGE SCALE GENOMIC DNA]</scope>
    <source>
        <strain evidence="3 4">GS8</strain>
    </source>
</reference>
<dbReference type="Pfam" id="PF03050">
    <property type="entry name" value="DDE_Tnp_IS66"/>
    <property type="match status" value="1"/>
</dbReference>
<dbReference type="InterPro" id="IPR052344">
    <property type="entry name" value="Transposase-related"/>
</dbReference>
<dbReference type="PANTHER" id="PTHR33678">
    <property type="entry name" value="BLL1576 PROTEIN"/>
    <property type="match status" value="1"/>
</dbReference>
<dbReference type="EMBL" id="LUCS01000028">
    <property type="protein sequence ID" value="KAF6510751.1"/>
    <property type="molecule type" value="Genomic_DNA"/>
</dbReference>
<feature type="region of interest" description="Disordered" evidence="1">
    <location>
        <begin position="126"/>
        <end position="150"/>
    </location>
</feature>
<evidence type="ECO:0000313" key="4">
    <source>
        <dbReference type="Proteomes" id="UP000773850"/>
    </source>
</evidence>
<organism evidence="3 4">
    <name type="scientific">Geobacillus stearothermophilus</name>
    <name type="common">Bacillus stearothermophilus</name>
    <dbReference type="NCBI Taxonomy" id="1422"/>
    <lineage>
        <taxon>Bacteria</taxon>
        <taxon>Bacillati</taxon>
        <taxon>Bacillota</taxon>
        <taxon>Bacilli</taxon>
        <taxon>Bacillales</taxon>
        <taxon>Anoxybacillaceae</taxon>
        <taxon>Geobacillus</taxon>
    </lineage>
</organism>
<protein>
    <submittedName>
        <fullName evidence="3">Mobile element protein</fullName>
    </submittedName>
</protein>
<gene>
    <name evidence="3" type="ORF">GS8_2908</name>
</gene>
<proteinExistence type="predicted"/>
<feature type="domain" description="Transposase IS66 central" evidence="2">
    <location>
        <begin position="1"/>
        <end position="114"/>
    </location>
</feature>
<accession>A0ABQ7HEX9</accession>
<keyword evidence="4" id="KW-1185">Reference proteome</keyword>
<dbReference type="InterPro" id="IPR004291">
    <property type="entry name" value="Transposase_IS66_central"/>
</dbReference>
<name>A0ABQ7HEX9_GEOSE</name>
<dbReference type="Proteomes" id="UP000773850">
    <property type="component" value="Unassembled WGS sequence"/>
</dbReference>
<dbReference type="PANTHER" id="PTHR33678:SF1">
    <property type="entry name" value="BLL1576 PROTEIN"/>
    <property type="match status" value="1"/>
</dbReference>
<feature type="compositionally biased region" description="Basic residues" evidence="1">
    <location>
        <begin position="129"/>
        <end position="140"/>
    </location>
</feature>
<sequence length="150" mass="16904">MVKRGREALESNMDIIEDALLESNILHVDETSLRINGKLAWVHVACTSRYTYLAPHVSRGKKATDDIGILPRYEGTMMHDGFGTYPKYTQATHALCHAHHLRELKGFIEQGHTSYMGIAHDDVSVSRQTGRRSSSRCAFRRRSETMGTSV</sequence>
<evidence type="ECO:0000313" key="3">
    <source>
        <dbReference type="EMBL" id="KAF6510751.1"/>
    </source>
</evidence>